<keyword evidence="4" id="KW-1185">Reference proteome</keyword>
<dbReference type="Proteomes" id="UP000269352">
    <property type="component" value="Unassembled WGS sequence"/>
</dbReference>
<gene>
    <name evidence="3" type="ORF">NO1_1322</name>
</gene>
<dbReference type="Gene3D" id="3.40.50.2020">
    <property type="match status" value="1"/>
</dbReference>
<comment type="caution">
    <text evidence="3">The sequence shown here is derived from an EMBL/GenBank/DDBJ whole genome shotgun (WGS) entry which is preliminary data.</text>
</comment>
<dbReference type="GO" id="GO:0016757">
    <property type="term" value="F:glycosyltransferase activity"/>
    <property type="evidence" value="ECO:0007669"/>
    <property type="project" value="UniProtKB-KW"/>
</dbReference>
<evidence type="ECO:0000313" key="3">
    <source>
        <dbReference type="EMBL" id="GBR74089.1"/>
    </source>
</evidence>
<protein>
    <submittedName>
        <fullName evidence="3">Amidophosphoribosyltransferases</fullName>
    </submittedName>
</protein>
<dbReference type="CDD" id="cd06223">
    <property type="entry name" value="PRTases_typeI"/>
    <property type="match status" value="1"/>
</dbReference>
<dbReference type="Pfam" id="PF00156">
    <property type="entry name" value="Pribosyltran"/>
    <property type="match status" value="1"/>
</dbReference>
<proteinExistence type="inferred from homology"/>
<dbReference type="SUPFAM" id="SSF53271">
    <property type="entry name" value="PRTase-like"/>
    <property type="match status" value="1"/>
</dbReference>
<dbReference type="InterPro" id="IPR029057">
    <property type="entry name" value="PRTase-like"/>
</dbReference>
<name>A0A388TC86_TERA1</name>
<dbReference type="PANTHER" id="PTHR47505">
    <property type="entry name" value="DNA UTILIZATION PROTEIN YHGH"/>
    <property type="match status" value="1"/>
</dbReference>
<dbReference type="EMBL" id="BGZN01000029">
    <property type="protein sequence ID" value="GBR74089.1"/>
    <property type="molecule type" value="Genomic_DNA"/>
</dbReference>
<reference evidence="3 4" key="1">
    <citation type="journal article" date="2019" name="ISME J.">
        <title>Genome analyses of uncultured TG2/ZB3 bacteria in 'Margulisbacteria' specifically attached to ectosymbiotic spirochetes of protists in the termite gut.</title>
        <authorList>
            <person name="Utami Y.D."/>
            <person name="Kuwahara H."/>
            <person name="Igai K."/>
            <person name="Murakami T."/>
            <person name="Sugaya K."/>
            <person name="Morikawa T."/>
            <person name="Nagura Y."/>
            <person name="Yuki M."/>
            <person name="Deevong P."/>
            <person name="Inoue T."/>
            <person name="Kihara K."/>
            <person name="Lo N."/>
            <person name="Yamada A."/>
            <person name="Ohkuma M."/>
            <person name="Hongoh Y."/>
        </authorList>
    </citation>
    <scope>NUCLEOTIDE SEQUENCE [LARGE SCALE GENOMIC DNA]</scope>
    <source>
        <strain evidence="3">NkOx7-01</strain>
    </source>
</reference>
<dbReference type="PANTHER" id="PTHR47505:SF1">
    <property type="entry name" value="DNA UTILIZATION PROTEIN YHGH"/>
    <property type="match status" value="1"/>
</dbReference>
<evidence type="ECO:0000256" key="1">
    <source>
        <dbReference type="ARBA" id="ARBA00008007"/>
    </source>
</evidence>
<evidence type="ECO:0000259" key="2">
    <source>
        <dbReference type="Pfam" id="PF00156"/>
    </source>
</evidence>
<comment type="similarity">
    <text evidence="1">Belongs to the ComF/GntX family.</text>
</comment>
<accession>A0A388TC86</accession>
<sequence>MRPYHEHSQLALGYKYLGLFEYNETARKILAQIKYQKNRELIPFIQKSLLRHAPKIAADLLIPAPLNPLRRQERGFNQAEEFFRTYAAYYHIPLRADIVYRGKNTQKLAALSPAERERETADIFQVWANKEAELKNKKILLIDDIITTGNTLKKLAETIARCAPASIEIISVFRPAGQANML</sequence>
<feature type="domain" description="Phosphoribosyltransferase" evidence="2">
    <location>
        <begin position="107"/>
        <end position="175"/>
    </location>
</feature>
<dbReference type="InterPro" id="IPR051910">
    <property type="entry name" value="ComF/GntX_DNA_util-trans"/>
</dbReference>
<dbReference type="InterPro" id="IPR000836">
    <property type="entry name" value="PRTase_dom"/>
</dbReference>
<organism evidence="3 4">
    <name type="scientific">Termititenax aidoneus</name>
    <dbReference type="NCBI Taxonomy" id="2218524"/>
    <lineage>
        <taxon>Bacteria</taxon>
        <taxon>Bacillati</taxon>
        <taxon>Candidatus Margulisiibacteriota</taxon>
        <taxon>Candidatus Termititenacia</taxon>
        <taxon>Candidatus Termititenacales</taxon>
        <taxon>Candidatus Termititenacaceae</taxon>
        <taxon>Candidatus Termititenax</taxon>
    </lineage>
</organism>
<dbReference type="AlphaFoldDB" id="A0A388TC86"/>
<evidence type="ECO:0000313" key="4">
    <source>
        <dbReference type="Proteomes" id="UP000269352"/>
    </source>
</evidence>